<dbReference type="InterPro" id="IPR002213">
    <property type="entry name" value="UDP_glucos_trans"/>
</dbReference>
<sequence length="393" mass="42685">MPKTFVFSTYGARGDVFPYLAIARELQNRGHRAIVATSESYRAEIESLGLEFRAVRPDSPRGENSQKMMHPVSGTEFLFRRLLLPTLRESIADLRAICQNADVLITHTTSLAGPIAAQLPENRHLKWVSSAVSPLALLESDVALPACPRAADFPILNRAILGVLRRQFGMNLKQTQEIRRSLGVSRGDNALWSDAHSSGLQLALWPEKFAPIAPNSRRKAVGFCFLDAPKSLAPEIEDFLRAGQAPLIFVAASFAHSPQWESECESAAALLGQRAILLGASQNSVSESVLRCEFASLDALLPRTLALIHAGGIGTLALGLRAATPMLLMPRAHDQFDNARRASKLGLAHVAKRGNLAAQIGALLEDSALKNRLQNTRHEFENGASRAADILDA</sequence>
<comment type="caution">
    <text evidence="2">The sequence shown here is derived from an EMBL/GenBank/DDBJ whole genome shotgun (WGS) entry which is preliminary data.</text>
</comment>
<dbReference type="Gene3D" id="3.40.50.2000">
    <property type="entry name" value="Glycogen Phosphorylase B"/>
    <property type="match status" value="2"/>
</dbReference>
<dbReference type="PANTHER" id="PTHR48050">
    <property type="entry name" value="STEROL 3-BETA-GLUCOSYLTRANSFERASE"/>
    <property type="match status" value="1"/>
</dbReference>
<organism evidence="2 3">
    <name type="scientific">Abditibacterium utsteinense</name>
    <dbReference type="NCBI Taxonomy" id="1960156"/>
    <lineage>
        <taxon>Bacteria</taxon>
        <taxon>Pseudomonadati</taxon>
        <taxon>Abditibacteriota</taxon>
        <taxon>Abditibacteriia</taxon>
        <taxon>Abditibacteriales</taxon>
        <taxon>Abditibacteriaceae</taxon>
        <taxon>Abditibacterium</taxon>
    </lineage>
</organism>
<dbReference type="CDD" id="cd03784">
    <property type="entry name" value="GT1_Gtf-like"/>
    <property type="match status" value="1"/>
</dbReference>
<evidence type="ECO:0000313" key="2">
    <source>
        <dbReference type="EMBL" id="PQV63248.1"/>
    </source>
</evidence>
<keyword evidence="2" id="KW-0808">Transferase</keyword>
<gene>
    <name evidence="2" type="ORF">B1R32_11474</name>
</gene>
<dbReference type="SUPFAM" id="SSF53756">
    <property type="entry name" value="UDP-Glycosyltransferase/glycogen phosphorylase"/>
    <property type="match status" value="1"/>
</dbReference>
<dbReference type="GO" id="GO:0008194">
    <property type="term" value="F:UDP-glycosyltransferase activity"/>
    <property type="evidence" value="ECO:0007669"/>
    <property type="project" value="InterPro"/>
</dbReference>
<dbReference type="EMBL" id="NIGF01000014">
    <property type="protein sequence ID" value="PQV63248.1"/>
    <property type="molecule type" value="Genomic_DNA"/>
</dbReference>
<dbReference type="InterPro" id="IPR004276">
    <property type="entry name" value="GlycoTrans_28_N"/>
</dbReference>
<dbReference type="GO" id="GO:0016758">
    <property type="term" value="F:hexosyltransferase activity"/>
    <property type="evidence" value="ECO:0007669"/>
    <property type="project" value="InterPro"/>
</dbReference>
<dbReference type="InterPro" id="IPR050426">
    <property type="entry name" value="Glycosyltransferase_28"/>
</dbReference>
<dbReference type="RefSeq" id="WP_106380661.1">
    <property type="nucleotide sequence ID" value="NZ_NIGF01000014.1"/>
</dbReference>
<dbReference type="OrthoDB" id="9805366at2"/>
<dbReference type="GO" id="GO:0005975">
    <property type="term" value="P:carbohydrate metabolic process"/>
    <property type="evidence" value="ECO:0007669"/>
    <property type="project" value="InterPro"/>
</dbReference>
<protein>
    <submittedName>
        <fullName evidence="2">UDP:flavonoid glycosyltransferase YjiC, YdhE family</fullName>
    </submittedName>
</protein>
<accession>A0A2S8SR45</accession>
<reference evidence="2 3" key="1">
    <citation type="journal article" date="2018" name="Syst. Appl. Microbiol.">
        <title>Abditibacterium utsteinense sp. nov., the first cultivated member of candidate phylum FBP, isolated from ice-free Antarctic soil samples.</title>
        <authorList>
            <person name="Tahon G."/>
            <person name="Tytgat B."/>
            <person name="Lebbe L."/>
            <person name="Carlier A."/>
            <person name="Willems A."/>
        </authorList>
    </citation>
    <scope>NUCLEOTIDE SEQUENCE [LARGE SCALE GENOMIC DNA]</scope>
    <source>
        <strain evidence="2 3">LMG 29911</strain>
    </source>
</reference>
<dbReference type="Proteomes" id="UP000237684">
    <property type="component" value="Unassembled WGS sequence"/>
</dbReference>
<dbReference type="GO" id="GO:0033072">
    <property type="term" value="P:vancomycin biosynthetic process"/>
    <property type="evidence" value="ECO:0007669"/>
    <property type="project" value="UniProtKB-ARBA"/>
</dbReference>
<evidence type="ECO:0000259" key="1">
    <source>
        <dbReference type="Pfam" id="PF03033"/>
    </source>
</evidence>
<dbReference type="InParanoid" id="A0A2S8SR45"/>
<dbReference type="Pfam" id="PF03033">
    <property type="entry name" value="Glyco_transf_28"/>
    <property type="match status" value="1"/>
</dbReference>
<proteinExistence type="predicted"/>
<feature type="domain" description="Glycosyltransferase family 28 N-terminal" evidence="1">
    <location>
        <begin position="5"/>
        <end position="72"/>
    </location>
</feature>
<dbReference type="AlphaFoldDB" id="A0A2S8SR45"/>
<dbReference type="PANTHER" id="PTHR48050:SF13">
    <property type="entry name" value="STEROL 3-BETA-GLUCOSYLTRANSFERASE UGT80A2"/>
    <property type="match status" value="1"/>
</dbReference>
<name>A0A2S8SR45_9BACT</name>
<evidence type="ECO:0000313" key="3">
    <source>
        <dbReference type="Proteomes" id="UP000237684"/>
    </source>
</evidence>
<dbReference type="FunCoup" id="A0A2S8SR45">
    <property type="interactions" value="24"/>
</dbReference>
<keyword evidence="3" id="KW-1185">Reference proteome</keyword>